<dbReference type="GO" id="GO:0005886">
    <property type="term" value="C:plasma membrane"/>
    <property type="evidence" value="ECO:0007669"/>
    <property type="project" value="TreeGrafter"/>
</dbReference>
<accession>A0A380BIT3</accession>
<name>A0A380BIT3_SPHSI</name>
<dbReference type="PROSITE" id="PS51257">
    <property type="entry name" value="PROKAR_LIPOPROTEIN"/>
    <property type="match status" value="1"/>
</dbReference>
<dbReference type="AlphaFoldDB" id="A0A380BIT3"/>
<dbReference type="Gene3D" id="2.40.50.100">
    <property type="match status" value="1"/>
</dbReference>
<dbReference type="InterPro" id="IPR006143">
    <property type="entry name" value="RND_pump_MFP"/>
</dbReference>
<dbReference type="InterPro" id="IPR058626">
    <property type="entry name" value="MdtA-like_b-barrel"/>
</dbReference>
<evidence type="ECO:0000256" key="1">
    <source>
        <dbReference type="ARBA" id="ARBA00004196"/>
    </source>
</evidence>
<dbReference type="Pfam" id="PF25967">
    <property type="entry name" value="RND-MFP_C"/>
    <property type="match status" value="1"/>
</dbReference>
<dbReference type="InterPro" id="IPR058624">
    <property type="entry name" value="MdtA-like_HH"/>
</dbReference>
<evidence type="ECO:0000313" key="8">
    <source>
        <dbReference type="EMBL" id="SUJ01936.1"/>
    </source>
</evidence>
<keyword evidence="3" id="KW-0175">Coiled coil</keyword>
<feature type="domain" description="Multidrug resistance protein MdtA-like alpha-helical hairpin" evidence="4">
    <location>
        <begin position="107"/>
        <end position="174"/>
    </location>
</feature>
<comment type="subcellular location">
    <subcellularLocation>
        <location evidence="1">Cell envelope</location>
    </subcellularLocation>
</comment>
<reference evidence="8 9" key="1">
    <citation type="submission" date="2018-06" db="EMBL/GenBank/DDBJ databases">
        <authorList>
            <consortium name="Pathogen Informatics"/>
            <person name="Doyle S."/>
        </authorList>
    </citation>
    <scope>NUCLEOTIDE SEQUENCE [LARGE SCALE GENOMIC DNA]</scope>
    <source>
        <strain evidence="8 9">NCTC11388</strain>
    </source>
</reference>
<feature type="coiled-coil region" evidence="3">
    <location>
        <begin position="107"/>
        <end position="172"/>
    </location>
</feature>
<evidence type="ECO:0000256" key="3">
    <source>
        <dbReference type="SAM" id="Coils"/>
    </source>
</evidence>
<sequence>MNKRQLLTAFFIGSALVWQSCGNKDAKQQGAAQAPAERVVPVTTAVVNEEIVTGNITYPASVVALNETELRAEVNGYITNIFVADGAVVSKGQKLYEIDGIRYTAAVDQAKANLNIAQANYDRVQTDLKRYEKLAQQDAIAKQTLDYAKTDLANQQAQVASAKAALTTANTNLARSVIRAPFAGTVGISQVRAGALVSAGTTLLNTISSNDPIAVEIQVNEKDISKFTALRNSHSSSAISLTLPDGTEYPGHGTIHTVDRAIDPNTGTLKVRAAFNNANRSLVAGMNLTLSIKQESASNELVVPYKAVMEQLGVFNVYVVGDSSKAEIRHVELGTKIGDRIVIKKGITPGDKVIVEGVMNLQPGVKVTESKGTENGAAPKKG</sequence>
<dbReference type="Pfam" id="PF25876">
    <property type="entry name" value="HH_MFP_RND"/>
    <property type="match status" value="1"/>
</dbReference>
<dbReference type="GO" id="GO:0046677">
    <property type="term" value="P:response to antibiotic"/>
    <property type="evidence" value="ECO:0007669"/>
    <property type="project" value="TreeGrafter"/>
</dbReference>
<evidence type="ECO:0000259" key="4">
    <source>
        <dbReference type="Pfam" id="PF25876"/>
    </source>
</evidence>
<evidence type="ECO:0000256" key="2">
    <source>
        <dbReference type="ARBA" id="ARBA00009477"/>
    </source>
</evidence>
<dbReference type="PANTHER" id="PTHR30158">
    <property type="entry name" value="ACRA/E-RELATED COMPONENT OF DRUG EFFLUX TRANSPORTER"/>
    <property type="match status" value="1"/>
</dbReference>
<proteinExistence type="inferred from homology"/>
<dbReference type="Gene3D" id="2.40.30.170">
    <property type="match status" value="1"/>
</dbReference>
<evidence type="ECO:0000259" key="5">
    <source>
        <dbReference type="Pfam" id="PF25917"/>
    </source>
</evidence>
<gene>
    <name evidence="8" type="primary">acrA</name>
    <name evidence="8" type="ORF">NCTC11388_00901</name>
</gene>
<dbReference type="SUPFAM" id="SSF111369">
    <property type="entry name" value="HlyD-like secretion proteins"/>
    <property type="match status" value="1"/>
</dbReference>
<dbReference type="InterPro" id="IPR058625">
    <property type="entry name" value="MdtA-like_BSH"/>
</dbReference>
<comment type="similarity">
    <text evidence="2">Belongs to the membrane fusion protein (MFP) (TC 8.A.1) family.</text>
</comment>
<dbReference type="Proteomes" id="UP000254893">
    <property type="component" value="Unassembled WGS sequence"/>
</dbReference>
<dbReference type="EMBL" id="UGYW01000002">
    <property type="protein sequence ID" value="SUJ01936.1"/>
    <property type="molecule type" value="Genomic_DNA"/>
</dbReference>
<dbReference type="NCBIfam" id="TIGR01730">
    <property type="entry name" value="RND_mfp"/>
    <property type="match status" value="1"/>
</dbReference>
<evidence type="ECO:0000313" key="9">
    <source>
        <dbReference type="Proteomes" id="UP000254893"/>
    </source>
</evidence>
<evidence type="ECO:0000259" key="6">
    <source>
        <dbReference type="Pfam" id="PF25944"/>
    </source>
</evidence>
<dbReference type="GO" id="GO:0030313">
    <property type="term" value="C:cell envelope"/>
    <property type="evidence" value="ECO:0007669"/>
    <property type="project" value="UniProtKB-SubCell"/>
</dbReference>
<dbReference type="Gene3D" id="2.40.420.20">
    <property type="match status" value="1"/>
</dbReference>
<dbReference type="Gene3D" id="1.10.287.470">
    <property type="entry name" value="Helix hairpin bin"/>
    <property type="match status" value="1"/>
</dbReference>
<feature type="domain" description="Multidrug resistance protein MdtA-like barrel-sandwich hybrid" evidence="5">
    <location>
        <begin position="67"/>
        <end position="205"/>
    </location>
</feature>
<feature type="domain" description="Multidrug resistance protein MdtA-like C-terminal permuted SH3" evidence="7">
    <location>
        <begin position="300"/>
        <end position="358"/>
    </location>
</feature>
<dbReference type="InterPro" id="IPR058627">
    <property type="entry name" value="MdtA-like_C"/>
</dbReference>
<dbReference type="GO" id="GO:0022857">
    <property type="term" value="F:transmembrane transporter activity"/>
    <property type="evidence" value="ECO:0007669"/>
    <property type="project" value="InterPro"/>
</dbReference>
<dbReference type="Pfam" id="PF25944">
    <property type="entry name" value="Beta-barrel_RND"/>
    <property type="match status" value="1"/>
</dbReference>
<dbReference type="RefSeq" id="WP_115169272.1">
    <property type="nucleotide sequence ID" value="NZ_JBPFQB010000018.1"/>
</dbReference>
<feature type="domain" description="Multidrug resistance protein MdtA-like beta-barrel" evidence="6">
    <location>
        <begin position="212"/>
        <end position="294"/>
    </location>
</feature>
<protein>
    <submittedName>
        <fullName evidence="8">Acriflavine resistance protein A</fullName>
    </submittedName>
</protein>
<organism evidence="8 9">
    <name type="scientific">Sphingobacterium spiritivorum</name>
    <name type="common">Flavobacterium spiritivorum</name>
    <dbReference type="NCBI Taxonomy" id="258"/>
    <lineage>
        <taxon>Bacteria</taxon>
        <taxon>Pseudomonadati</taxon>
        <taxon>Bacteroidota</taxon>
        <taxon>Sphingobacteriia</taxon>
        <taxon>Sphingobacteriales</taxon>
        <taxon>Sphingobacteriaceae</taxon>
        <taxon>Sphingobacterium</taxon>
    </lineage>
</organism>
<evidence type="ECO:0000259" key="7">
    <source>
        <dbReference type="Pfam" id="PF25967"/>
    </source>
</evidence>
<dbReference type="Pfam" id="PF25917">
    <property type="entry name" value="BSH_RND"/>
    <property type="match status" value="1"/>
</dbReference>